<comment type="cofactor">
    <cofactor evidence="2">
        <name>thiamine diphosphate</name>
        <dbReference type="ChEBI" id="CHEBI:58937"/>
    </cofactor>
</comment>
<evidence type="ECO:0000256" key="9">
    <source>
        <dbReference type="PIRSR" id="PIRSR036565-2"/>
    </source>
</evidence>
<dbReference type="AlphaFoldDB" id="A0A3Q9FNL3"/>
<feature type="domain" description="Thiamine pyrophosphate enzyme central" evidence="11">
    <location>
        <begin position="199"/>
        <end position="316"/>
    </location>
</feature>
<dbReference type="InterPro" id="IPR029035">
    <property type="entry name" value="DHS-like_NAD/FAD-binding_dom"/>
</dbReference>
<evidence type="ECO:0000256" key="7">
    <source>
        <dbReference type="ARBA" id="ARBA00023052"/>
    </source>
</evidence>
<dbReference type="GO" id="GO:0004737">
    <property type="term" value="F:pyruvate decarboxylase activity"/>
    <property type="evidence" value="ECO:0007669"/>
    <property type="project" value="TreeGrafter"/>
</dbReference>
<feature type="domain" description="Thiamine pyrophosphate enzyme TPP-binding" evidence="12">
    <location>
        <begin position="402"/>
        <end position="542"/>
    </location>
</feature>
<dbReference type="KEGG" id="fll:EI427_19300"/>
<dbReference type="SUPFAM" id="SSF52518">
    <property type="entry name" value="Thiamin diphosphate-binding fold (THDP-binding)"/>
    <property type="match status" value="2"/>
</dbReference>
<comment type="cofactor">
    <cofactor evidence="9">
        <name>Mg(2+)</name>
        <dbReference type="ChEBI" id="CHEBI:18420"/>
    </cofactor>
    <text evidence="9">Binds 1 Mg(2+) per subunit.</text>
</comment>
<gene>
    <name evidence="14" type="ORF">EI427_19300</name>
</gene>
<dbReference type="Pfam" id="PF02775">
    <property type="entry name" value="TPP_enzyme_C"/>
    <property type="match status" value="1"/>
</dbReference>
<dbReference type="InterPro" id="IPR029061">
    <property type="entry name" value="THDP-binding"/>
</dbReference>
<feature type="binding site" evidence="9">
    <location>
        <position position="474"/>
    </location>
    <ligand>
        <name>Mg(2+)</name>
        <dbReference type="ChEBI" id="CHEBI:18420"/>
    </ligand>
</feature>
<dbReference type="InterPro" id="IPR047213">
    <property type="entry name" value="TPP_PYR_PDC_IPDC-like"/>
</dbReference>
<keyword evidence="7 10" id="KW-0786">Thiamine pyrophosphate</keyword>
<dbReference type="GO" id="GO:0000287">
    <property type="term" value="F:magnesium ion binding"/>
    <property type="evidence" value="ECO:0007669"/>
    <property type="project" value="InterPro"/>
</dbReference>
<dbReference type="InterPro" id="IPR012001">
    <property type="entry name" value="Thiamin_PyroP_enz_TPP-bd_dom"/>
</dbReference>
<feature type="binding site" evidence="9">
    <location>
        <position position="447"/>
    </location>
    <ligand>
        <name>Mg(2+)</name>
        <dbReference type="ChEBI" id="CHEBI:18420"/>
    </ligand>
</feature>
<reference evidence="14 15" key="1">
    <citation type="submission" date="2018-12" db="EMBL/GenBank/DDBJ databases">
        <title>Flammeovirga pectinis sp. nov., isolated from the gut of the Korean scallop, Patinopecten yessoensis.</title>
        <authorList>
            <person name="Bae J.-W."/>
            <person name="Jeong Y.-S."/>
            <person name="Kang W."/>
        </authorList>
    </citation>
    <scope>NUCLEOTIDE SEQUENCE [LARGE SCALE GENOMIC DNA]</scope>
    <source>
        <strain evidence="14 15">L12M1</strain>
    </source>
</reference>
<dbReference type="PIRSF" id="PIRSF036565">
    <property type="entry name" value="Pyruvt_ip_decrb"/>
    <property type="match status" value="1"/>
</dbReference>
<evidence type="ECO:0000259" key="13">
    <source>
        <dbReference type="Pfam" id="PF02776"/>
    </source>
</evidence>
<evidence type="ECO:0000256" key="3">
    <source>
        <dbReference type="ARBA" id="ARBA00007812"/>
    </source>
</evidence>
<feature type="binding site" evidence="9">
    <location>
        <position position="476"/>
    </location>
    <ligand>
        <name>Mg(2+)</name>
        <dbReference type="ChEBI" id="CHEBI:18420"/>
    </ligand>
</feature>
<evidence type="ECO:0000256" key="4">
    <source>
        <dbReference type="ARBA" id="ARBA00022723"/>
    </source>
</evidence>
<dbReference type="GO" id="GO:0000949">
    <property type="term" value="P:aromatic amino acid family catabolic process to alcohol via Ehrlich pathway"/>
    <property type="evidence" value="ECO:0007669"/>
    <property type="project" value="TreeGrafter"/>
</dbReference>
<dbReference type="Pfam" id="PF02776">
    <property type="entry name" value="TPP_enzyme_N"/>
    <property type="match status" value="1"/>
</dbReference>
<evidence type="ECO:0000256" key="2">
    <source>
        <dbReference type="ARBA" id="ARBA00001964"/>
    </source>
</evidence>
<dbReference type="Pfam" id="PF00205">
    <property type="entry name" value="TPP_enzyme_M"/>
    <property type="match status" value="1"/>
</dbReference>
<dbReference type="CDD" id="cd07038">
    <property type="entry name" value="TPP_PYR_PDC_IPDC_like"/>
    <property type="match status" value="1"/>
</dbReference>
<dbReference type="InterPro" id="IPR011766">
    <property type="entry name" value="TPP_enzyme_TPP-bd"/>
</dbReference>
<comment type="similarity">
    <text evidence="3 10">Belongs to the TPP enzyme family.</text>
</comment>
<keyword evidence="5" id="KW-0210">Decarboxylase</keyword>
<protein>
    <submittedName>
        <fullName evidence="14">Alpha-keto acid decarboxylase family protein</fullName>
    </submittedName>
</protein>
<evidence type="ECO:0000256" key="1">
    <source>
        <dbReference type="ARBA" id="ARBA00001920"/>
    </source>
</evidence>
<dbReference type="SUPFAM" id="SSF52467">
    <property type="entry name" value="DHS-like NAD/FAD-binding domain"/>
    <property type="match status" value="1"/>
</dbReference>
<evidence type="ECO:0000256" key="6">
    <source>
        <dbReference type="ARBA" id="ARBA00022842"/>
    </source>
</evidence>
<evidence type="ECO:0000259" key="11">
    <source>
        <dbReference type="Pfam" id="PF00205"/>
    </source>
</evidence>
<name>A0A3Q9FNL3_9BACT</name>
<keyword evidence="15" id="KW-1185">Reference proteome</keyword>
<sequence>MTVSEFLLGRLNELNVNNLFGIPGDYVLPFFDELIDKKTGVSHVNSRNELNATYSADGYSRINGFGAVAVTFGVGSLSTVNAVAGAYADNSPLVVICGAPVRSVSKTIGTKLLHHLVDQDFDTSMKVMENITLRTLRVSSTETATAEIDALLIDSFIQKKPVYLEIPFDLQQAELDNYPTTPLNINKKVTNTVTLNNAVDQITKLIDKSESISSLVGPLLQRNNMILTTDKVISHINACVGTVFTGKISHFEDHPNAVGFYQGKVSEDYTNKMIENADLNITFGVQHTEFDTGVFSDSIGVNQDAVHILNDCVIINGEYYFDVYLKDILPVLAEKVQVLTPKKLEIDASARKFVFERRDKFAPTDNDLTIDRMYVQFANFMNSGDILVGDTGGYINASQAGLKKDIQIHGCGNWGSLGAGFGMSIGATFAHSEDSSDKGQVISITGDGAFLMSAQELSTIIEHKLDATLIILDNSGYGAERQIHPGKERSYNDFLPWKYEQLAETFGGEDGVTTSSYVAKTENDLDKIFTELRGKKGVNVVRVKLDPWDSASFNVKFSEALQH</sequence>
<evidence type="ECO:0000256" key="10">
    <source>
        <dbReference type="RuleBase" id="RU362132"/>
    </source>
</evidence>
<keyword evidence="8" id="KW-0456">Lyase</keyword>
<dbReference type="EMBL" id="CP034562">
    <property type="protein sequence ID" value="AZQ64279.1"/>
    <property type="molecule type" value="Genomic_DNA"/>
</dbReference>
<dbReference type="InterPro" id="IPR012110">
    <property type="entry name" value="PDC/IPDC-like"/>
</dbReference>
<accession>A0A3Q9FNL3</accession>
<feature type="domain" description="Thiamine pyrophosphate enzyme N-terminal TPP-binding" evidence="13">
    <location>
        <begin position="1"/>
        <end position="110"/>
    </location>
</feature>
<dbReference type="RefSeq" id="WP_126617808.1">
    <property type="nucleotide sequence ID" value="NZ_CP034562.1"/>
</dbReference>
<keyword evidence="6 9" id="KW-0460">Magnesium</keyword>
<dbReference type="Proteomes" id="UP000267268">
    <property type="component" value="Chromosome 1"/>
</dbReference>
<dbReference type="InterPro" id="IPR012000">
    <property type="entry name" value="Thiamin_PyroP_enz_cen_dom"/>
</dbReference>
<proteinExistence type="inferred from homology"/>
<dbReference type="OrthoDB" id="4494979at2"/>
<dbReference type="GO" id="GO:0030976">
    <property type="term" value="F:thiamine pyrophosphate binding"/>
    <property type="evidence" value="ECO:0007669"/>
    <property type="project" value="InterPro"/>
</dbReference>
<evidence type="ECO:0000256" key="8">
    <source>
        <dbReference type="ARBA" id="ARBA00023239"/>
    </source>
</evidence>
<keyword evidence="4 9" id="KW-0479">Metal-binding</keyword>
<comment type="cofactor">
    <cofactor evidence="1">
        <name>a metal cation</name>
        <dbReference type="ChEBI" id="CHEBI:25213"/>
    </cofactor>
</comment>
<dbReference type="PANTHER" id="PTHR43452">
    <property type="entry name" value="PYRUVATE DECARBOXYLASE"/>
    <property type="match status" value="1"/>
</dbReference>
<dbReference type="GO" id="GO:0005829">
    <property type="term" value="C:cytosol"/>
    <property type="evidence" value="ECO:0007669"/>
    <property type="project" value="TreeGrafter"/>
</dbReference>
<evidence type="ECO:0000256" key="5">
    <source>
        <dbReference type="ARBA" id="ARBA00022793"/>
    </source>
</evidence>
<dbReference type="Gene3D" id="3.40.50.970">
    <property type="match status" value="2"/>
</dbReference>
<organism evidence="14 15">
    <name type="scientific">Flammeovirga pectinis</name>
    <dbReference type="NCBI Taxonomy" id="2494373"/>
    <lineage>
        <taxon>Bacteria</taxon>
        <taxon>Pseudomonadati</taxon>
        <taxon>Bacteroidota</taxon>
        <taxon>Cytophagia</taxon>
        <taxon>Cytophagales</taxon>
        <taxon>Flammeovirgaceae</taxon>
        <taxon>Flammeovirga</taxon>
    </lineage>
</organism>
<evidence type="ECO:0000313" key="15">
    <source>
        <dbReference type="Proteomes" id="UP000267268"/>
    </source>
</evidence>
<dbReference type="Gene3D" id="3.40.50.1220">
    <property type="entry name" value="TPP-binding domain"/>
    <property type="match status" value="1"/>
</dbReference>
<evidence type="ECO:0000313" key="14">
    <source>
        <dbReference type="EMBL" id="AZQ64279.1"/>
    </source>
</evidence>
<evidence type="ECO:0000259" key="12">
    <source>
        <dbReference type="Pfam" id="PF02775"/>
    </source>
</evidence>
<dbReference type="PANTHER" id="PTHR43452:SF30">
    <property type="entry name" value="PYRUVATE DECARBOXYLASE ISOZYME 1-RELATED"/>
    <property type="match status" value="1"/>
</dbReference>